<comment type="similarity">
    <text evidence="2">Belongs to the cytochrome P450 family.</text>
</comment>
<dbReference type="GO" id="GO:0016705">
    <property type="term" value="F:oxidoreductase activity, acting on paired donors, with incorporation or reduction of molecular oxygen"/>
    <property type="evidence" value="ECO:0007669"/>
    <property type="project" value="InterPro"/>
</dbReference>
<dbReference type="Proteomes" id="UP001287356">
    <property type="component" value="Unassembled WGS sequence"/>
</dbReference>
<accession>A0AAE0JUJ1</accession>
<name>A0AAE0JUJ1_9PEZI</name>
<dbReference type="InterPro" id="IPR001128">
    <property type="entry name" value="Cyt_P450"/>
</dbReference>
<evidence type="ECO:0000256" key="4">
    <source>
        <dbReference type="ARBA" id="ARBA00022723"/>
    </source>
</evidence>
<evidence type="ECO:0000256" key="1">
    <source>
        <dbReference type="ARBA" id="ARBA00001971"/>
    </source>
</evidence>
<dbReference type="InterPro" id="IPR050529">
    <property type="entry name" value="CYP450_sterol_14alpha_dmase"/>
</dbReference>
<dbReference type="GO" id="GO:0020037">
    <property type="term" value="F:heme binding"/>
    <property type="evidence" value="ECO:0007669"/>
    <property type="project" value="InterPro"/>
</dbReference>
<sequence length="514" mass="58055">MFCEHPLRDVRGQNGVASIPGTLLPFADTYQYMTDMRGFLSRASGQKNVQTMFKTSASVSADKFLLIVMEGLMAATKNDLAKFVNDKSGRLKTNTTNPANTQTGDESAGKAQADRYWYRWHRILHDHLVQTQATNLLAASYQKRFSEFLDGNARFPVGEWTAMRLLEFTKKDVAEAAIYSLFGPRILELNPDLLQLMWDFDEVAGSLAWGLPQWMNRKAYRRRSRFHATSARFLDSAWASFDWSGPDSDADWEPHFGSRMIREVAKFLAETGFSPGFCAGFVATLVYGQNGNTVPIVTWCVMELVKDPELFRAVRAEVLTAIVMDPETQKRTIDLQALLPLPVLQSVYTEALRMHVSINVTREIMEPIVLEGHRLERGAILQAPSEIIQYDEKIWSADSHPASEFWAGRHLKHVKSTDEAGNVVQVPQFDLAGRVNDFIAYGGGIAMCPGRFFAKREIMITIAMLVSRFDIEFVDWTTLDGRPSDRPARNDDRWAGGAAVPPDRDMKVRVKKLW</sequence>
<dbReference type="PRINTS" id="PR00465">
    <property type="entry name" value="EP450IV"/>
</dbReference>
<dbReference type="AlphaFoldDB" id="A0AAE0JUJ1"/>
<dbReference type="Pfam" id="PF00067">
    <property type="entry name" value="p450"/>
    <property type="match status" value="1"/>
</dbReference>
<evidence type="ECO:0000256" key="7">
    <source>
        <dbReference type="PIRSR" id="PIRSR602403-1"/>
    </source>
</evidence>
<keyword evidence="6" id="KW-0503">Monooxygenase</keyword>
<keyword evidence="5 7" id="KW-0408">Iron</keyword>
<organism evidence="8 9">
    <name type="scientific">Lasiosphaeria ovina</name>
    <dbReference type="NCBI Taxonomy" id="92902"/>
    <lineage>
        <taxon>Eukaryota</taxon>
        <taxon>Fungi</taxon>
        <taxon>Dikarya</taxon>
        <taxon>Ascomycota</taxon>
        <taxon>Pezizomycotina</taxon>
        <taxon>Sordariomycetes</taxon>
        <taxon>Sordariomycetidae</taxon>
        <taxon>Sordariales</taxon>
        <taxon>Lasiosphaeriaceae</taxon>
        <taxon>Lasiosphaeria</taxon>
    </lineage>
</organism>
<dbReference type="InterPro" id="IPR002403">
    <property type="entry name" value="Cyt_P450_E_grp-IV"/>
</dbReference>
<evidence type="ECO:0000313" key="8">
    <source>
        <dbReference type="EMBL" id="KAK3361752.1"/>
    </source>
</evidence>
<reference evidence="8" key="1">
    <citation type="journal article" date="2023" name="Mol. Phylogenet. Evol.">
        <title>Genome-scale phylogeny and comparative genomics of the fungal order Sordariales.</title>
        <authorList>
            <person name="Hensen N."/>
            <person name="Bonometti L."/>
            <person name="Westerberg I."/>
            <person name="Brannstrom I.O."/>
            <person name="Guillou S."/>
            <person name="Cros-Aarteil S."/>
            <person name="Calhoun S."/>
            <person name="Haridas S."/>
            <person name="Kuo A."/>
            <person name="Mondo S."/>
            <person name="Pangilinan J."/>
            <person name="Riley R."/>
            <person name="LaButti K."/>
            <person name="Andreopoulos B."/>
            <person name="Lipzen A."/>
            <person name="Chen C."/>
            <person name="Yan M."/>
            <person name="Daum C."/>
            <person name="Ng V."/>
            <person name="Clum A."/>
            <person name="Steindorff A."/>
            <person name="Ohm R.A."/>
            <person name="Martin F."/>
            <person name="Silar P."/>
            <person name="Natvig D.O."/>
            <person name="Lalanne C."/>
            <person name="Gautier V."/>
            <person name="Ament-Velasquez S.L."/>
            <person name="Kruys A."/>
            <person name="Hutchinson M.I."/>
            <person name="Powell A.J."/>
            <person name="Barry K."/>
            <person name="Miller A.N."/>
            <person name="Grigoriev I.V."/>
            <person name="Debuchy R."/>
            <person name="Gladieux P."/>
            <person name="Hiltunen Thoren M."/>
            <person name="Johannesson H."/>
        </authorList>
    </citation>
    <scope>NUCLEOTIDE SEQUENCE</scope>
    <source>
        <strain evidence="8">CBS 958.72</strain>
    </source>
</reference>
<dbReference type="GO" id="GO:0005506">
    <property type="term" value="F:iron ion binding"/>
    <property type="evidence" value="ECO:0007669"/>
    <property type="project" value="InterPro"/>
</dbReference>
<keyword evidence="3 7" id="KW-0349">Heme</keyword>
<comment type="caution">
    <text evidence="8">The sequence shown here is derived from an EMBL/GenBank/DDBJ whole genome shotgun (WGS) entry which is preliminary data.</text>
</comment>
<reference evidence="8" key="2">
    <citation type="submission" date="2023-06" db="EMBL/GenBank/DDBJ databases">
        <authorList>
            <consortium name="Lawrence Berkeley National Laboratory"/>
            <person name="Haridas S."/>
            <person name="Hensen N."/>
            <person name="Bonometti L."/>
            <person name="Westerberg I."/>
            <person name="Brannstrom I.O."/>
            <person name="Guillou S."/>
            <person name="Cros-Aarteil S."/>
            <person name="Calhoun S."/>
            <person name="Kuo A."/>
            <person name="Mondo S."/>
            <person name="Pangilinan J."/>
            <person name="Riley R."/>
            <person name="Labutti K."/>
            <person name="Andreopoulos B."/>
            <person name="Lipzen A."/>
            <person name="Chen C."/>
            <person name="Yanf M."/>
            <person name="Daum C."/>
            <person name="Ng V."/>
            <person name="Clum A."/>
            <person name="Steindorff A."/>
            <person name="Ohm R."/>
            <person name="Martin F."/>
            <person name="Silar P."/>
            <person name="Natvig D."/>
            <person name="Lalanne C."/>
            <person name="Gautier V."/>
            <person name="Ament-Velasquez S.L."/>
            <person name="Kruys A."/>
            <person name="Hutchinson M.I."/>
            <person name="Powell A.J."/>
            <person name="Barry K."/>
            <person name="Miller A.N."/>
            <person name="Grigoriev I.V."/>
            <person name="Debuchy R."/>
            <person name="Gladieux P."/>
            <person name="Thoren M.H."/>
            <person name="Johannesson H."/>
        </authorList>
    </citation>
    <scope>NUCLEOTIDE SEQUENCE</scope>
    <source>
        <strain evidence="8">CBS 958.72</strain>
    </source>
</reference>
<comment type="cofactor">
    <cofactor evidence="1 7">
        <name>heme</name>
        <dbReference type="ChEBI" id="CHEBI:30413"/>
    </cofactor>
</comment>
<dbReference type="PANTHER" id="PTHR24304">
    <property type="entry name" value="CYTOCHROME P450 FAMILY 7"/>
    <property type="match status" value="1"/>
</dbReference>
<dbReference type="PANTHER" id="PTHR24304:SF2">
    <property type="entry name" value="24-HYDROXYCHOLESTEROL 7-ALPHA-HYDROXYLASE"/>
    <property type="match status" value="1"/>
</dbReference>
<keyword evidence="6" id="KW-0560">Oxidoreductase</keyword>
<keyword evidence="4 7" id="KW-0479">Metal-binding</keyword>
<dbReference type="EMBL" id="JAULSN010000010">
    <property type="protein sequence ID" value="KAK3361752.1"/>
    <property type="molecule type" value="Genomic_DNA"/>
</dbReference>
<dbReference type="InterPro" id="IPR036396">
    <property type="entry name" value="Cyt_P450_sf"/>
</dbReference>
<feature type="binding site" description="axial binding residue" evidence="7">
    <location>
        <position position="448"/>
    </location>
    <ligand>
        <name>heme</name>
        <dbReference type="ChEBI" id="CHEBI:30413"/>
    </ligand>
    <ligandPart>
        <name>Fe</name>
        <dbReference type="ChEBI" id="CHEBI:18248"/>
    </ligandPart>
</feature>
<proteinExistence type="inferred from homology"/>
<keyword evidence="9" id="KW-1185">Reference proteome</keyword>
<dbReference type="Gene3D" id="1.10.630.10">
    <property type="entry name" value="Cytochrome P450"/>
    <property type="match status" value="1"/>
</dbReference>
<evidence type="ECO:0000256" key="6">
    <source>
        <dbReference type="ARBA" id="ARBA00023033"/>
    </source>
</evidence>
<dbReference type="GO" id="GO:0008395">
    <property type="term" value="F:steroid hydroxylase activity"/>
    <property type="evidence" value="ECO:0007669"/>
    <property type="project" value="TreeGrafter"/>
</dbReference>
<gene>
    <name evidence="8" type="ORF">B0T24DRAFT_652416</name>
</gene>
<dbReference type="SUPFAM" id="SSF48264">
    <property type="entry name" value="Cytochrome P450"/>
    <property type="match status" value="1"/>
</dbReference>
<protein>
    <submittedName>
        <fullName evidence="8">Cytochrome P450</fullName>
    </submittedName>
</protein>
<evidence type="ECO:0000256" key="2">
    <source>
        <dbReference type="ARBA" id="ARBA00010617"/>
    </source>
</evidence>
<evidence type="ECO:0000256" key="5">
    <source>
        <dbReference type="ARBA" id="ARBA00023004"/>
    </source>
</evidence>
<evidence type="ECO:0000313" key="9">
    <source>
        <dbReference type="Proteomes" id="UP001287356"/>
    </source>
</evidence>
<dbReference type="CDD" id="cd11040">
    <property type="entry name" value="CYP7_CYP8-like"/>
    <property type="match status" value="1"/>
</dbReference>
<evidence type="ECO:0000256" key="3">
    <source>
        <dbReference type="ARBA" id="ARBA00022617"/>
    </source>
</evidence>